<dbReference type="Proteomes" id="UP000607653">
    <property type="component" value="Unassembled WGS sequence"/>
</dbReference>
<keyword evidence="3" id="KW-1185">Reference proteome</keyword>
<evidence type="ECO:0000313" key="2">
    <source>
        <dbReference type="EMBL" id="DAD21866.1"/>
    </source>
</evidence>
<keyword evidence="1" id="KW-1133">Transmembrane helix</keyword>
<gene>
    <name evidence="2" type="ORF">HUJ06_023329</name>
</gene>
<protein>
    <submittedName>
        <fullName evidence="2">Uncharacterized protein</fullName>
    </submittedName>
</protein>
<dbReference type="AlphaFoldDB" id="A0A822XSH8"/>
<organism evidence="2 3">
    <name type="scientific">Nelumbo nucifera</name>
    <name type="common">Sacred lotus</name>
    <dbReference type="NCBI Taxonomy" id="4432"/>
    <lineage>
        <taxon>Eukaryota</taxon>
        <taxon>Viridiplantae</taxon>
        <taxon>Streptophyta</taxon>
        <taxon>Embryophyta</taxon>
        <taxon>Tracheophyta</taxon>
        <taxon>Spermatophyta</taxon>
        <taxon>Magnoliopsida</taxon>
        <taxon>Proteales</taxon>
        <taxon>Nelumbonaceae</taxon>
        <taxon>Nelumbo</taxon>
    </lineage>
</organism>
<dbReference type="EMBL" id="DUZY01000001">
    <property type="protein sequence ID" value="DAD21866.1"/>
    <property type="molecule type" value="Genomic_DNA"/>
</dbReference>
<accession>A0A822XSH8</accession>
<feature type="transmembrane region" description="Helical" evidence="1">
    <location>
        <begin position="61"/>
        <end position="85"/>
    </location>
</feature>
<sequence>MVSVLIFTKQATCSIFHHHRFPVFSLSFVAYHLPTGSSRVLKWFLLDPCYCCSLLGELVSILLYSLSLSLMGVLRFSSASPWFSVRVWILSQRWCQCSFSPSKPHALSFTIISFLFLTFICCIPSPYWKQRVC</sequence>
<name>A0A822XSH8_NELNU</name>
<proteinExistence type="predicted"/>
<keyword evidence="1" id="KW-0812">Transmembrane</keyword>
<evidence type="ECO:0000313" key="3">
    <source>
        <dbReference type="Proteomes" id="UP000607653"/>
    </source>
</evidence>
<feature type="transmembrane region" description="Helical" evidence="1">
    <location>
        <begin position="106"/>
        <end position="128"/>
    </location>
</feature>
<evidence type="ECO:0000256" key="1">
    <source>
        <dbReference type="SAM" id="Phobius"/>
    </source>
</evidence>
<reference evidence="2 3" key="1">
    <citation type="journal article" date="2020" name="Mol. Biol. Evol.">
        <title>Distinct Expression and Methylation Patterns for Genes with Different Fates following a Single Whole-Genome Duplication in Flowering Plants.</title>
        <authorList>
            <person name="Shi T."/>
            <person name="Rahmani R.S."/>
            <person name="Gugger P.F."/>
            <person name="Wang M."/>
            <person name="Li H."/>
            <person name="Zhang Y."/>
            <person name="Li Z."/>
            <person name="Wang Q."/>
            <person name="Van de Peer Y."/>
            <person name="Marchal K."/>
            <person name="Chen J."/>
        </authorList>
    </citation>
    <scope>NUCLEOTIDE SEQUENCE [LARGE SCALE GENOMIC DNA]</scope>
    <source>
        <tissue evidence="2">Leaf</tissue>
    </source>
</reference>
<comment type="caution">
    <text evidence="2">The sequence shown here is derived from an EMBL/GenBank/DDBJ whole genome shotgun (WGS) entry which is preliminary data.</text>
</comment>
<keyword evidence="1" id="KW-0472">Membrane</keyword>